<dbReference type="PROSITE" id="PS00041">
    <property type="entry name" value="HTH_ARAC_FAMILY_1"/>
    <property type="match status" value="1"/>
</dbReference>
<evidence type="ECO:0000313" key="12">
    <source>
        <dbReference type="Proteomes" id="UP000187172"/>
    </source>
</evidence>
<dbReference type="PANTHER" id="PTHR42713">
    <property type="entry name" value="HISTIDINE KINASE-RELATED"/>
    <property type="match status" value="1"/>
</dbReference>
<sequence length="268" mass="31164">MYKLLIAEDVKLVRETLSRSIDWERLGIELVGAAKNGEEALEWLKRDPPDLLLTDIGMPKGNGLELIEAFRASKPDTRCIILSGLNEFEYARQAIKLQVQEYIMKPIDPEEIEEVFTRIVAELHKEREEQRGVELMEQRLRDRLPNLAQTLPMAEWTGSIKKKKLVEQAIQTIRENYSRKDLSLWDVASGVGLSEKYVNALVKEVTGMTINHWIVKLRMEEAARLLKDPANRIYEVCDRIGYVDQDHFRETFKKQFGLTPTDYRNNYI</sequence>
<dbReference type="PRINTS" id="PR00032">
    <property type="entry name" value="HTHARAC"/>
</dbReference>
<evidence type="ECO:0000256" key="4">
    <source>
        <dbReference type="ARBA" id="ARBA00023012"/>
    </source>
</evidence>
<dbReference type="InterPro" id="IPR018060">
    <property type="entry name" value="HTH_AraC"/>
</dbReference>
<dbReference type="InterPro" id="IPR020449">
    <property type="entry name" value="Tscrpt_reg_AraC-type_HTH"/>
</dbReference>
<dbReference type="InterPro" id="IPR001789">
    <property type="entry name" value="Sig_transdc_resp-reg_receiver"/>
</dbReference>
<dbReference type="InterPro" id="IPR009057">
    <property type="entry name" value="Homeodomain-like_sf"/>
</dbReference>
<dbReference type="Proteomes" id="UP000187172">
    <property type="component" value="Unassembled WGS sequence"/>
</dbReference>
<keyword evidence="7" id="KW-0804">Transcription</keyword>
<dbReference type="Gene3D" id="3.40.50.2300">
    <property type="match status" value="1"/>
</dbReference>
<evidence type="ECO:0000259" key="10">
    <source>
        <dbReference type="PROSITE" id="PS50110"/>
    </source>
</evidence>
<evidence type="ECO:0000256" key="5">
    <source>
        <dbReference type="ARBA" id="ARBA00023015"/>
    </source>
</evidence>
<keyword evidence="12" id="KW-1185">Reference proteome</keyword>
<keyword evidence="6" id="KW-0238">DNA-binding</keyword>
<feature type="domain" description="HTH araC/xylS-type" evidence="9">
    <location>
        <begin position="167"/>
        <end position="266"/>
    </location>
</feature>
<evidence type="ECO:0008006" key="13">
    <source>
        <dbReference type="Google" id="ProtNLM"/>
    </source>
</evidence>
<keyword evidence="3 8" id="KW-0597">Phosphoprotein</keyword>
<gene>
    <name evidence="11" type="ORF">BK138_00185</name>
</gene>
<evidence type="ECO:0000256" key="1">
    <source>
        <dbReference type="ARBA" id="ARBA00004496"/>
    </source>
</evidence>
<comment type="subcellular location">
    <subcellularLocation>
        <location evidence="1">Cytoplasm</location>
    </subcellularLocation>
</comment>
<accession>A0A1R1EZ56</accession>
<keyword evidence="2" id="KW-0963">Cytoplasm</keyword>
<dbReference type="PROSITE" id="PS01124">
    <property type="entry name" value="HTH_ARAC_FAMILY_2"/>
    <property type="match status" value="1"/>
</dbReference>
<name>A0A1R1EZ56_9BACL</name>
<dbReference type="SMART" id="SM00342">
    <property type="entry name" value="HTH_ARAC"/>
    <property type="match status" value="1"/>
</dbReference>
<dbReference type="RefSeq" id="WP_076164441.1">
    <property type="nucleotide sequence ID" value="NZ_MRTP01000001.1"/>
</dbReference>
<dbReference type="InterPro" id="IPR018062">
    <property type="entry name" value="HTH_AraC-typ_CS"/>
</dbReference>
<dbReference type="Gene3D" id="1.10.10.60">
    <property type="entry name" value="Homeodomain-like"/>
    <property type="match status" value="2"/>
</dbReference>
<protein>
    <recommendedName>
        <fullName evidence="13">DNA-binding response regulator</fullName>
    </recommendedName>
</protein>
<dbReference type="SUPFAM" id="SSF46689">
    <property type="entry name" value="Homeodomain-like"/>
    <property type="match status" value="1"/>
</dbReference>
<reference evidence="11 12" key="1">
    <citation type="submission" date="2016-11" db="EMBL/GenBank/DDBJ databases">
        <title>Paenibacillus species isolates.</title>
        <authorList>
            <person name="Beno S.M."/>
        </authorList>
    </citation>
    <scope>NUCLEOTIDE SEQUENCE [LARGE SCALE GENOMIC DNA]</scope>
    <source>
        <strain evidence="11 12">FSL R5-0378</strain>
    </source>
</reference>
<dbReference type="STRING" id="297318.BK138_00185"/>
<proteinExistence type="predicted"/>
<evidence type="ECO:0000256" key="6">
    <source>
        <dbReference type="ARBA" id="ARBA00023125"/>
    </source>
</evidence>
<keyword evidence="4" id="KW-0902">Two-component regulatory system</keyword>
<dbReference type="GO" id="GO:0000160">
    <property type="term" value="P:phosphorelay signal transduction system"/>
    <property type="evidence" value="ECO:0007669"/>
    <property type="project" value="UniProtKB-KW"/>
</dbReference>
<dbReference type="SUPFAM" id="SSF52172">
    <property type="entry name" value="CheY-like"/>
    <property type="match status" value="1"/>
</dbReference>
<organism evidence="11 12">
    <name type="scientific">Paenibacillus rhizosphaerae</name>
    <dbReference type="NCBI Taxonomy" id="297318"/>
    <lineage>
        <taxon>Bacteria</taxon>
        <taxon>Bacillati</taxon>
        <taxon>Bacillota</taxon>
        <taxon>Bacilli</taxon>
        <taxon>Bacillales</taxon>
        <taxon>Paenibacillaceae</taxon>
        <taxon>Paenibacillus</taxon>
    </lineage>
</organism>
<comment type="caution">
    <text evidence="11">The sequence shown here is derived from an EMBL/GenBank/DDBJ whole genome shotgun (WGS) entry which is preliminary data.</text>
</comment>
<dbReference type="AlphaFoldDB" id="A0A1R1EZ56"/>
<feature type="domain" description="Response regulatory" evidence="10">
    <location>
        <begin position="3"/>
        <end position="120"/>
    </location>
</feature>
<dbReference type="Pfam" id="PF00072">
    <property type="entry name" value="Response_reg"/>
    <property type="match status" value="1"/>
</dbReference>
<dbReference type="InterPro" id="IPR051552">
    <property type="entry name" value="HptR"/>
</dbReference>
<dbReference type="CDD" id="cd17536">
    <property type="entry name" value="REC_YesN-like"/>
    <property type="match status" value="1"/>
</dbReference>
<evidence type="ECO:0000256" key="3">
    <source>
        <dbReference type="ARBA" id="ARBA00022553"/>
    </source>
</evidence>
<keyword evidence="5" id="KW-0805">Transcription regulation</keyword>
<evidence type="ECO:0000256" key="8">
    <source>
        <dbReference type="PROSITE-ProRule" id="PRU00169"/>
    </source>
</evidence>
<dbReference type="PANTHER" id="PTHR42713:SF3">
    <property type="entry name" value="TRANSCRIPTIONAL REGULATORY PROTEIN HPTR"/>
    <property type="match status" value="1"/>
</dbReference>
<feature type="modified residue" description="4-aspartylphosphate" evidence="8">
    <location>
        <position position="55"/>
    </location>
</feature>
<dbReference type="GO" id="GO:0043565">
    <property type="term" value="F:sequence-specific DNA binding"/>
    <property type="evidence" value="ECO:0007669"/>
    <property type="project" value="InterPro"/>
</dbReference>
<dbReference type="Pfam" id="PF12833">
    <property type="entry name" value="HTH_18"/>
    <property type="match status" value="1"/>
</dbReference>
<evidence type="ECO:0000313" key="11">
    <source>
        <dbReference type="EMBL" id="OMF57088.1"/>
    </source>
</evidence>
<evidence type="ECO:0000256" key="7">
    <source>
        <dbReference type="ARBA" id="ARBA00023163"/>
    </source>
</evidence>
<dbReference type="EMBL" id="MRTP01000001">
    <property type="protein sequence ID" value="OMF57088.1"/>
    <property type="molecule type" value="Genomic_DNA"/>
</dbReference>
<dbReference type="GO" id="GO:0003700">
    <property type="term" value="F:DNA-binding transcription factor activity"/>
    <property type="evidence" value="ECO:0007669"/>
    <property type="project" value="InterPro"/>
</dbReference>
<dbReference type="SMART" id="SM00448">
    <property type="entry name" value="REC"/>
    <property type="match status" value="1"/>
</dbReference>
<dbReference type="InterPro" id="IPR011006">
    <property type="entry name" value="CheY-like_superfamily"/>
</dbReference>
<evidence type="ECO:0000256" key="2">
    <source>
        <dbReference type="ARBA" id="ARBA00022490"/>
    </source>
</evidence>
<evidence type="ECO:0000259" key="9">
    <source>
        <dbReference type="PROSITE" id="PS01124"/>
    </source>
</evidence>
<dbReference type="GO" id="GO:0005737">
    <property type="term" value="C:cytoplasm"/>
    <property type="evidence" value="ECO:0007669"/>
    <property type="project" value="UniProtKB-SubCell"/>
</dbReference>
<dbReference type="PROSITE" id="PS50110">
    <property type="entry name" value="RESPONSE_REGULATORY"/>
    <property type="match status" value="1"/>
</dbReference>